<organism evidence="1">
    <name type="scientific">Picea glauca</name>
    <name type="common">White spruce</name>
    <name type="synonym">Pinus glauca</name>
    <dbReference type="NCBI Taxonomy" id="3330"/>
    <lineage>
        <taxon>Eukaryota</taxon>
        <taxon>Viridiplantae</taxon>
        <taxon>Streptophyta</taxon>
        <taxon>Embryophyta</taxon>
        <taxon>Tracheophyta</taxon>
        <taxon>Spermatophyta</taxon>
        <taxon>Pinopsida</taxon>
        <taxon>Pinidae</taxon>
        <taxon>Conifers I</taxon>
        <taxon>Pinales</taxon>
        <taxon>Pinaceae</taxon>
        <taxon>Picea</taxon>
    </lineage>
</organism>
<geneLocation type="mitochondrion" evidence="1"/>
<protein>
    <submittedName>
        <fullName evidence="1">Uncharacterized protein</fullName>
    </submittedName>
</protein>
<proteinExistence type="predicted"/>
<gene>
    <name evidence="1" type="ORF">ABT39_MTgene2936</name>
</gene>
<accession>A0A101M2E1</accession>
<dbReference type="EMBL" id="LKAM01000002">
    <property type="protein sequence ID" value="KUM49709.1"/>
    <property type="molecule type" value="Genomic_DNA"/>
</dbReference>
<comment type="caution">
    <text evidence="1">The sequence shown here is derived from an EMBL/GenBank/DDBJ whole genome shotgun (WGS) entry which is preliminary data.</text>
</comment>
<reference evidence="1" key="1">
    <citation type="journal article" date="2015" name="Genome Biol. Evol.">
        <title>Organellar Genomes of White Spruce (Picea glauca): Assembly and Annotation.</title>
        <authorList>
            <person name="Jackman S.D."/>
            <person name="Warren R.L."/>
            <person name="Gibb E.A."/>
            <person name="Vandervalk B.P."/>
            <person name="Mohamadi H."/>
            <person name="Chu J."/>
            <person name="Raymond A."/>
            <person name="Pleasance S."/>
            <person name="Coope R."/>
            <person name="Wildung M.R."/>
            <person name="Ritland C.E."/>
            <person name="Bousquet J."/>
            <person name="Jones S.J."/>
            <person name="Bohlmann J."/>
            <person name="Birol I."/>
        </authorList>
    </citation>
    <scope>NUCLEOTIDE SEQUENCE [LARGE SCALE GENOMIC DNA]</scope>
    <source>
        <tissue evidence="1">Flushing bud</tissue>
    </source>
</reference>
<dbReference type="AlphaFoldDB" id="A0A101M2E1"/>
<evidence type="ECO:0000313" key="1">
    <source>
        <dbReference type="EMBL" id="KUM49709.1"/>
    </source>
</evidence>
<name>A0A101M2E1_PICGL</name>
<keyword evidence="1" id="KW-0496">Mitochondrion</keyword>
<sequence>MPLFAHYVDNGTRPYRSLALNLYHVFLVLTPTSLPTNSILSLVTNICENIPKELPPMLS</sequence>